<comment type="caution">
    <text evidence="2">The sequence shown here is derived from an EMBL/GenBank/DDBJ whole genome shotgun (WGS) entry which is preliminary data.</text>
</comment>
<protein>
    <submittedName>
        <fullName evidence="2">Ssl1498 family light-harvesting-like protein</fullName>
    </submittedName>
</protein>
<keyword evidence="1" id="KW-0812">Transmembrane</keyword>
<dbReference type="EMBL" id="JTHE03000004">
    <property type="protein sequence ID" value="MCM1981309.1"/>
    <property type="molecule type" value="Genomic_DNA"/>
</dbReference>
<name>A0ABD4SXK9_9CYAN</name>
<keyword evidence="1" id="KW-0472">Membrane</keyword>
<dbReference type="RefSeq" id="WP_166278608.1">
    <property type="nucleotide sequence ID" value="NZ_JTHE03000004.1"/>
</dbReference>
<reference evidence="2 3" key="1">
    <citation type="journal article" date="2015" name="Genome Announc.">
        <title>Draft Genome Sequence of Filamentous Marine Cyanobacterium Lyngbya confervoides Strain BDU141951.</title>
        <authorList>
            <person name="Chandrababunaidu M.M."/>
            <person name="Sen D."/>
            <person name="Tripathy S."/>
        </authorList>
    </citation>
    <scope>NUCLEOTIDE SEQUENCE [LARGE SCALE GENOMIC DNA]</scope>
    <source>
        <strain evidence="2 3">BDU141951</strain>
    </source>
</reference>
<keyword evidence="3" id="KW-1185">Reference proteome</keyword>
<evidence type="ECO:0000256" key="1">
    <source>
        <dbReference type="SAM" id="Phobius"/>
    </source>
</evidence>
<accession>A0ABD4SXK9</accession>
<gene>
    <name evidence="2" type="ORF">QQ91_0000475</name>
</gene>
<sequence>MRYTTDDQGLLNNFAAEPEVYFAEPPTKSEKVRYTIQAAIATVFLGVVGYVAYLAS</sequence>
<dbReference type="Proteomes" id="UP000031561">
    <property type="component" value="Unassembled WGS sequence"/>
</dbReference>
<feature type="transmembrane region" description="Helical" evidence="1">
    <location>
        <begin position="34"/>
        <end position="55"/>
    </location>
</feature>
<evidence type="ECO:0000313" key="3">
    <source>
        <dbReference type="Proteomes" id="UP000031561"/>
    </source>
</evidence>
<dbReference type="AlphaFoldDB" id="A0ABD4SXK9"/>
<dbReference type="Pfam" id="PF26394">
    <property type="entry name" value="Psb34"/>
    <property type="match status" value="1"/>
</dbReference>
<dbReference type="InterPro" id="IPR048028">
    <property type="entry name" value="Psb34-like"/>
</dbReference>
<keyword evidence="1" id="KW-1133">Transmembrane helix</keyword>
<proteinExistence type="predicted"/>
<dbReference type="NCBIfam" id="NF033486">
    <property type="entry name" value="harvest_ssl1498"/>
    <property type="match status" value="1"/>
</dbReference>
<organism evidence="2 3">
    <name type="scientific">Lyngbya confervoides BDU141951</name>
    <dbReference type="NCBI Taxonomy" id="1574623"/>
    <lineage>
        <taxon>Bacteria</taxon>
        <taxon>Bacillati</taxon>
        <taxon>Cyanobacteriota</taxon>
        <taxon>Cyanophyceae</taxon>
        <taxon>Oscillatoriophycideae</taxon>
        <taxon>Oscillatoriales</taxon>
        <taxon>Microcoleaceae</taxon>
        <taxon>Lyngbya</taxon>
    </lineage>
</organism>
<evidence type="ECO:0000313" key="2">
    <source>
        <dbReference type="EMBL" id="MCM1981309.1"/>
    </source>
</evidence>